<dbReference type="RefSeq" id="WP_269125515.1">
    <property type="nucleotide sequence ID" value="NZ_JAPUBN010000016.1"/>
</dbReference>
<reference evidence="2" key="1">
    <citation type="submission" date="2022-12" db="EMBL/GenBank/DDBJ databases">
        <title>Marinomonas 15G1-11 sp. nov, isolated from marine algae.</title>
        <authorList>
            <person name="Butt M."/>
            <person name="Choi D.G."/>
            <person name="Kim J.M."/>
            <person name="Lee J.K."/>
            <person name="Baek J.H."/>
            <person name="Jeon C.O."/>
        </authorList>
    </citation>
    <scope>NUCLEOTIDE SEQUENCE</scope>
    <source>
        <strain evidence="2">15G1-11</strain>
    </source>
</reference>
<feature type="signal peptide" evidence="1">
    <location>
        <begin position="1"/>
        <end position="22"/>
    </location>
</feature>
<organism evidence="2 3">
    <name type="scientific">Marinomonas phaeophyticola</name>
    <dbReference type="NCBI Taxonomy" id="3004091"/>
    <lineage>
        <taxon>Bacteria</taxon>
        <taxon>Pseudomonadati</taxon>
        <taxon>Pseudomonadota</taxon>
        <taxon>Gammaproteobacteria</taxon>
        <taxon>Oceanospirillales</taxon>
        <taxon>Oceanospirillaceae</taxon>
        <taxon>Marinomonas</taxon>
    </lineage>
</organism>
<evidence type="ECO:0000313" key="2">
    <source>
        <dbReference type="EMBL" id="MCZ2722126.1"/>
    </source>
</evidence>
<feature type="chain" id="PRO_5047137112" evidence="1">
    <location>
        <begin position="23"/>
        <end position="187"/>
    </location>
</feature>
<protein>
    <submittedName>
        <fullName evidence="2">Uncharacterized protein</fullName>
    </submittedName>
</protein>
<evidence type="ECO:0000313" key="3">
    <source>
        <dbReference type="Proteomes" id="UP001149719"/>
    </source>
</evidence>
<proteinExistence type="predicted"/>
<gene>
    <name evidence="2" type="ORF">O1D97_10815</name>
</gene>
<comment type="caution">
    <text evidence="2">The sequence shown here is derived from an EMBL/GenBank/DDBJ whole genome shotgun (WGS) entry which is preliminary data.</text>
</comment>
<dbReference type="Proteomes" id="UP001149719">
    <property type="component" value="Unassembled WGS sequence"/>
</dbReference>
<name>A0ABT4JV87_9GAMM</name>
<keyword evidence="3" id="KW-1185">Reference proteome</keyword>
<evidence type="ECO:0000256" key="1">
    <source>
        <dbReference type="SAM" id="SignalP"/>
    </source>
</evidence>
<dbReference type="EMBL" id="JAPUBN010000016">
    <property type="protein sequence ID" value="MCZ2722126.1"/>
    <property type="molecule type" value="Genomic_DNA"/>
</dbReference>
<keyword evidence="1" id="KW-0732">Signal</keyword>
<accession>A0ABT4JV87</accession>
<sequence length="187" mass="20994">MKRFTVLNTLIIGTLLSAQVSATEFFSHTIVNLPNGLHHNSASSWSNVINSQAELETFYNDLPKAFNCYYNNLKVHTELEENPNLPRDNSCQFSMVINTSKEPEIPTIDFEQFTFVLGGITRNSGCHSLNIYQVSYSGNDAYISAEERIFNGICSMAITYPNAGLLIRKTAAENIHISMSQYSYAPY</sequence>